<evidence type="ECO:0000313" key="1">
    <source>
        <dbReference type="EMBL" id="OLP86843.1"/>
    </source>
</evidence>
<dbReference type="Proteomes" id="UP000186817">
    <property type="component" value="Unassembled WGS sequence"/>
</dbReference>
<dbReference type="SUPFAM" id="SSF48371">
    <property type="entry name" value="ARM repeat"/>
    <property type="match status" value="1"/>
</dbReference>
<organism evidence="1 2">
    <name type="scientific">Symbiodinium microadriaticum</name>
    <name type="common">Dinoflagellate</name>
    <name type="synonym">Zooxanthella microadriatica</name>
    <dbReference type="NCBI Taxonomy" id="2951"/>
    <lineage>
        <taxon>Eukaryota</taxon>
        <taxon>Sar</taxon>
        <taxon>Alveolata</taxon>
        <taxon>Dinophyceae</taxon>
        <taxon>Suessiales</taxon>
        <taxon>Symbiodiniaceae</taxon>
        <taxon>Symbiodinium</taxon>
    </lineage>
</organism>
<dbReference type="InterPro" id="IPR011989">
    <property type="entry name" value="ARM-like"/>
</dbReference>
<dbReference type="InterPro" id="IPR016024">
    <property type="entry name" value="ARM-type_fold"/>
</dbReference>
<keyword evidence="2" id="KW-1185">Reference proteome</keyword>
<proteinExistence type="predicted"/>
<name>A0A1Q9CV89_SYMMI</name>
<evidence type="ECO:0000313" key="2">
    <source>
        <dbReference type="Proteomes" id="UP000186817"/>
    </source>
</evidence>
<protein>
    <submittedName>
        <fullName evidence="1">Uncharacterized protein</fullName>
    </submittedName>
</protein>
<dbReference type="AlphaFoldDB" id="A0A1Q9CV89"/>
<reference evidence="1 2" key="1">
    <citation type="submission" date="2016-02" db="EMBL/GenBank/DDBJ databases">
        <title>Genome analysis of coral dinoflagellate symbionts highlights evolutionary adaptations to a symbiotic lifestyle.</title>
        <authorList>
            <person name="Aranda M."/>
            <person name="Li Y."/>
            <person name="Liew Y.J."/>
            <person name="Baumgarten S."/>
            <person name="Simakov O."/>
            <person name="Wilson M."/>
            <person name="Piel J."/>
            <person name="Ashoor H."/>
            <person name="Bougouffa S."/>
            <person name="Bajic V.B."/>
            <person name="Ryu T."/>
            <person name="Ravasi T."/>
            <person name="Bayer T."/>
            <person name="Micklem G."/>
            <person name="Kim H."/>
            <person name="Bhak J."/>
            <person name="Lajeunesse T.C."/>
            <person name="Voolstra C.R."/>
        </authorList>
    </citation>
    <scope>NUCLEOTIDE SEQUENCE [LARGE SCALE GENOMIC DNA]</scope>
    <source>
        <strain evidence="1 2">CCMP2467</strain>
    </source>
</reference>
<gene>
    <name evidence="1" type="ORF">AK812_SmicGene31998</name>
</gene>
<dbReference type="Gene3D" id="1.25.10.10">
    <property type="entry name" value="Leucine-rich Repeat Variant"/>
    <property type="match status" value="1"/>
</dbReference>
<comment type="caution">
    <text evidence="1">The sequence shown here is derived from an EMBL/GenBank/DDBJ whole genome shotgun (WGS) entry which is preliminary data.</text>
</comment>
<accession>A0A1Q9CV89</accession>
<sequence length="597" mass="66248">MLRYAKRLSFAFQGVSTAFATLQPSSSLGAEGVGDGKEVVKVTCTFTDKALLETGHLRADLEDLDLGGRHLNLLCCETSSTNLKACVCRLIIADEDIGQNGQATVLADGLMQLLWRGAPFLVTYACAALVNLCQGHVVRSHLIHNDVIPLCKHNIRTYDNDLVLYSLMVLVRPDGARSNHRASVERYGMALSKMGVVAGCVRFAGAMQSKAELQGLLEFCTGLLHSLHAQTETRWRVLAELCNILGQLFADEASREAAAAPESQVFDFLMTLMESSVSQGVSPLPDWSVKLQSKVLLALRSLCQVSAVRREQVCDHVSKPLPKLMSALGNQAVLLCSAMSTTREHLVDLKEAGWEQAYPARVMSTCQTAAERDLLRERMMVISNAIATLAVQSLNHLNHLAKPLRLGVGGSRLLADLRPAARRMPLYEEKFICPFSIRFSQARIRPTFQDGREVEASMEQISAVSCPEGPLQQRYDVLLRAPFPPIEIIRWWPKLREEDGETLLDENGKTILGEPCWFTFDNRRLYCLQAAAIKNWPSRTAAVVHVMHDLPVSKCAPKKFRTTDLGCSVRISRRDDVVPKATWTWMEVPIETLLRSP</sequence>
<dbReference type="OrthoDB" id="364513at2759"/>
<dbReference type="EMBL" id="LSRX01000897">
    <property type="protein sequence ID" value="OLP86843.1"/>
    <property type="molecule type" value="Genomic_DNA"/>
</dbReference>